<evidence type="ECO:0000256" key="1">
    <source>
        <dbReference type="ARBA" id="ARBA00022603"/>
    </source>
</evidence>
<proteinExistence type="predicted"/>
<evidence type="ECO:0000313" key="6">
    <source>
        <dbReference type="WBParaSite" id="EVEC_0000633801-mRNA-1"/>
    </source>
</evidence>
<dbReference type="PRINTS" id="PR00105">
    <property type="entry name" value="C5METTRFRASE"/>
</dbReference>
<dbReference type="PANTHER" id="PTHR46098">
    <property type="entry name" value="TRNA (CYTOSINE(38)-C(5))-METHYLTRANSFERASE"/>
    <property type="match status" value="1"/>
</dbReference>
<sequence>MEEEPLKCLEFFAGIGGFHYALKDGGLRCRVLAAFDINPVTNTIYQANFPDTKVYQKNIQVLILAIIKGVRLDLRDRRCDGLLNLCHELRNMRGPPSFVMVENVCGFETSMACDVLRKALSETGYVFEVNFSPKQSQLQEFILTPLQLGIPNSRPRYYLLAKLGGSVINSCDGLKLEFPEVLGLRGSPLRSIGEFVSLENDANENLKINLSSIIQHASALSYVARPSKRSACFTKSYSLFLKGCGSVFVTTPELQVEHPKEELLKLLVLFVSDSKQTSLSEPFGLRFFSWREVANLLGFPSDFHKPERITDKQMYRALGNSVSIFAVAALLKYLLECKGPYR</sequence>
<dbReference type="InterPro" id="IPR029063">
    <property type="entry name" value="SAM-dependent_MTases_sf"/>
</dbReference>
<keyword evidence="5" id="KW-1185">Reference proteome</keyword>
<dbReference type="SUPFAM" id="SSF53335">
    <property type="entry name" value="S-adenosyl-L-methionine-dependent methyltransferases"/>
    <property type="match status" value="1"/>
</dbReference>
<dbReference type="InterPro" id="IPR050750">
    <property type="entry name" value="C5-MTase"/>
</dbReference>
<dbReference type="PANTHER" id="PTHR46098:SF1">
    <property type="entry name" value="TRNA (CYTOSINE(38)-C(5))-METHYLTRANSFERASE"/>
    <property type="match status" value="1"/>
</dbReference>
<protein>
    <submittedName>
        <fullName evidence="6">DNA (Cytosine-5)-methyltransferase</fullName>
    </submittedName>
</protein>
<keyword evidence="2" id="KW-0808">Transferase</keyword>
<dbReference type="STRING" id="51028.A0A0N4V7R5"/>
<dbReference type="Gene3D" id="3.40.50.150">
    <property type="entry name" value="Vaccinia Virus protein VP39"/>
    <property type="match status" value="1"/>
</dbReference>
<organism evidence="6">
    <name type="scientific">Enterobius vermicularis</name>
    <name type="common">Human pinworm</name>
    <dbReference type="NCBI Taxonomy" id="51028"/>
    <lineage>
        <taxon>Eukaryota</taxon>
        <taxon>Metazoa</taxon>
        <taxon>Ecdysozoa</taxon>
        <taxon>Nematoda</taxon>
        <taxon>Chromadorea</taxon>
        <taxon>Rhabditida</taxon>
        <taxon>Spirurina</taxon>
        <taxon>Oxyuridomorpha</taxon>
        <taxon>Oxyuroidea</taxon>
        <taxon>Oxyuridae</taxon>
        <taxon>Enterobius</taxon>
    </lineage>
</organism>
<evidence type="ECO:0000256" key="3">
    <source>
        <dbReference type="ARBA" id="ARBA00022691"/>
    </source>
</evidence>
<dbReference type="Proteomes" id="UP000274131">
    <property type="component" value="Unassembled WGS sequence"/>
</dbReference>
<dbReference type="AlphaFoldDB" id="A0A0N4V7R5"/>
<reference evidence="4 5" key="2">
    <citation type="submission" date="2018-10" db="EMBL/GenBank/DDBJ databases">
        <authorList>
            <consortium name="Pathogen Informatics"/>
        </authorList>
    </citation>
    <scope>NUCLEOTIDE SEQUENCE [LARGE SCALE GENOMIC DNA]</scope>
</reference>
<dbReference type="Gene3D" id="3.90.120.10">
    <property type="entry name" value="DNA Methylase, subunit A, domain 2"/>
    <property type="match status" value="1"/>
</dbReference>
<dbReference type="EMBL" id="UXUI01008322">
    <property type="protein sequence ID" value="VDD91198.1"/>
    <property type="molecule type" value="Genomic_DNA"/>
</dbReference>
<dbReference type="GO" id="GO:0032259">
    <property type="term" value="P:methylation"/>
    <property type="evidence" value="ECO:0007669"/>
    <property type="project" value="UniProtKB-KW"/>
</dbReference>
<keyword evidence="1" id="KW-0489">Methyltransferase</keyword>
<dbReference type="OrthoDB" id="414133at2759"/>
<evidence type="ECO:0000256" key="2">
    <source>
        <dbReference type="ARBA" id="ARBA00022679"/>
    </source>
</evidence>
<dbReference type="InterPro" id="IPR001525">
    <property type="entry name" value="C5_MeTfrase"/>
</dbReference>
<evidence type="ECO:0000313" key="5">
    <source>
        <dbReference type="Proteomes" id="UP000274131"/>
    </source>
</evidence>
<name>A0A0N4V7R5_ENTVE</name>
<gene>
    <name evidence="4" type="ORF">EVEC_LOCUS5949</name>
</gene>
<keyword evidence="3" id="KW-0949">S-adenosyl-L-methionine</keyword>
<reference evidence="6" key="1">
    <citation type="submission" date="2017-02" db="UniProtKB">
        <authorList>
            <consortium name="WormBaseParasite"/>
        </authorList>
    </citation>
    <scope>IDENTIFICATION</scope>
</reference>
<evidence type="ECO:0000313" key="4">
    <source>
        <dbReference type="EMBL" id="VDD91198.1"/>
    </source>
</evidence>
<dbReference type="WBParaSite" id="EVEC_0000633801-mRNA-1">
    <property type="protein sequence ID" value="EVEC_0000633801-mRNA-1"/>
    <property type="gene ID" value="EVEC_0000633801"/>
</dbReference>
<dbReference type="GO" id="GO:0005634">
    <property type="term" value="C:nucleus"/>
    <property type="evidence" value="ECO:0007669"/>
    <property type="project" value="TreeGrafter"/>
</dbReference>
<dbReference type="GO" id="GO:0008168">
    <property type="term" value="F:methyltransferase activity"/>
    <property type="evidence" value="ECO:0007669"/>
    <property type="project" value="UniProtKB-KW"/>
</dbReference>
<dbReference type="Pfam" id="PF00145">
    <property type="entry name" value="DNA_methylase"/>
    <property type="match status" value="2"/>
</dbReference>
<accession>A0A0N4V7R5</accession>